<dbReference type="RefSeq" id="WP_285619803.1">
    <property type="nucleotide sequence ID" value="NZ_BSTJ01000002.1"/>
</dbReference>
<reference evidence="3" key="1">
    <citation type="submission" date="2023-03" db="EMBL/GenBank/DDBJ databases">
        <title>Actinoallomurus iriomotensis NBRC 103681.</title>
        <authorList>
            <person name="Ichikawa N."/>
            <person name="Sato H."/>
            <person name="Tonouchi N."/>
        </authorList>
    </citation>
    <scope>NUCLEOTIDE SEQUENCE</scope>
    <source>
        <strain evidence="3">NBRC 103681</strain>
    </source>
</reference>
<dbReference type="Gene3D" id="3.40.190.120">
    <property type="entry name" value="Osmoprotection protein (prox), domain 2"/>
    <property type="match status" value="1"/>
</dbReference>
<feature type="chain" id="PRO_5040822988" description="ABC-type glycine betaine transport system substrate-binding domain-containing protein" evidence="1">
    <location>
        <begin position="24"/>
        <end position="298"/>
    </location>
</feature>
<feature type="domain" description="ABC-type glycine betaine transport system substrate-binding" evidence="2">
    <location>
        <begin position="32"/>
        <end position="292"/>
    </location>
</feature>
<evidence type="ECO:0000313" key="3">
    <source>
        <dbReference type="EMBL" id="GLY74118.1"/>
    </source>
</evidence>
<keyword evidence="1" id="KW-0732">Signal</keyword>
<dbReference type="Pfam" id="PF04069">
    <property type="entry name" value="OpuAC"/>
    <property type="match status" value="1"/>
</dbReference>
<organism evidence="3 4">
    <name type="scientific">Actinoallomurus iriomotensis</name>
    <dbReference type="NCBI Taxonomy" id="478107"/>
    <lineage>
        <taxon>Bacteria</taxon>
        <taxon>Bacillati</taxon>
        <taxon>Actinomycetota</taxon>
        <taxon>Actinomycetes</taxon>
        <taxon>Streptosporangiales</taxon>
        <taxon>Thermomonosporaceae</taxon>
        <taxon>Actinoallomurus</taxon>
    </lineage>
</organism>
<sequence>MRRRTFLTGGLLVAAGACVGASAWSVAGSGPTITIGSKEFSESWVMGELYAQVLTARGFRVALKSNVGSATLIDRAVRSRELDLYPEYTGVILQSLATAKTLPDTAEGTYAAAKRYEETRGLTLLASTPFQNRNAVAVRTSDARRYNLRTIADLTRMGDISYAEYPDNITGPLGYDAIVKAYGLHRMKVRPLNIGLQYPALQTGKVQAADVFTTDPQLRHYDFTILEDDKHVFGFQNVAPVIRRQLVERYGTRLTEPLDQVDALLTEPAMQALNEAVAIKRLSPAEVARRFLVANHLT</sequence>
<evidence type="ECO:0000259" key="2">
    <source>
        <dbReference type="Pfam" id="PF04069"/>
    </source>
</evidence>
<dbReference type="CDD" id="cd13528">
    <property type="entry name" value="PBP2_osmoprotectants"/>
    <property type="match status" value="1"/>
</dbReference>
<evidence type="ECO:0000313" key="4">
    <source>
        <dbReference type="Proteomes" id="UP001165135"/>
    </source>
</evidence>
<dbReference type="AlphaFoldDB" id="A0A9W6RE53"/>
<dbReference type="EMBL" id="BSTJ01000002">
    <property type="protein sequence ID" value="GLY74118.1"/>
    <property type="molecule type" value="Genomic_DNA"/>
</dbReference>
<name>A0A9W6RE53_9ACTN</name>
<dbReference type="Gene3D" id="3.40.190.10">
    <property type="entry name" value="Periplasmic binding protein-like II"/>
    <property type="match status" value="1"/>
</dbReference>
<gene>
    <name evidence="3" type="ORF">Airi01_023850</name>
</gene>
<dbReference type="Proteomes" id="UP001165135">
    <property type="component" value="Unassembled WGS sequence"/>
</dbReference>
<accession>A0A9W6RE53</accession>
<proteinExistence type="predicted"/>
<dbReference type="GO" id="GO:0022857">
    <property type="term" value="F:transmembrane transporter activity"/>
    <property type="evidence" value="ECO:0007669"/>
    <property type="project" value="InterPro"/>
</dbReference>
<comment type="caution">
    <text evidence="3">The sequence shown here is derived from an EMBL/GenBank/DDBJ whole genome shotgun (WGS) entry which is preliminary data.</text>
</comment>
<evidence type="ECO:0000256" key="1">
    <source>
        <dbReference type="SAM" id="SignalP"/>
    </source>
</evidence>
<feature type="signal peptide" evidence="1">
    <location>
        <begin position="1"/>
        <end position="23"/>
    </location>
</feature>
<dbReference type="InterPro" id="IPR007210">
    <property type="entry name" value="ABC_Gly_betaine_transp_sub-bd"/>
</dbReference>
<dbReference type="GO" id="GO:0043190">
    <property type="term" value="C:ATP-binding cassette (ABC) transporter complex"/>
    <property type="evidence" value="ECO:0007669"/>
    <property type="project" value="InterPro"/>
</dbReference>
<dbReference type="PROSITE" id="PS51257">
    <property type="entry name" value="PROKAR_LIPOPROTEIN"/>
    <property type="match status" value="1"/>
</dbReference>
<protein>
    <recommendedName>
        <fullName evidence="2">ABC-type glycine betaine transport system substrate-binding domain-containing protein</fullName>
    </recommendedName>
</protein>
<dbReference type="SUPFAM" id="SSF53850">
    <property type="entry name" value="Periplasmic binding protein-like II"/>
    <property type="match status" value="1"/>
</dbReference>